<name>A0A6J4TFR8_9SPHN</name>
<proteinExistence type="predicted"/>
<sequence>MAWTSSVIPAQRAGIKKGISHEGTKTQRKSSLLRAFA</sequence>
<organism evidence="2">
    <name type="scientific">uncultured Sphingomonas sp</name>
    <dbReference type="NCBI Taxonomy" id="158754"/>
    <lineage>
        <taxon>Bacteria</taxon>
        <taxon>Pseudomonadati</taxon>
        <taxon>Pseudomonadota</taxon>
        <taxon>Alphaproteobacteria</taxon>
        <taxon>Sphingomonadales</taxon>
        <taxon>Sphingomonadaceae</taxon>
        <taxon>Sphingomonas</taxon>
        <taxon>environmental samples</taxon>
    </lineage>
</organism>
<protein>
    <submittedName>
        <fullName evidence="2">Uncharacterized protein</fullName>
    </submittedName>
</protein>
<evidence type="ECO:0000313" key="2">
    <source>
        <dbReference type="EMBL" id="CAA9521434.1"/>
    </source>
</evidence>
<reference evidence="2" key="1">
    <citation type="submission" date="2020-02" db="EMBL/GenBank/DDBJ databases">
        <authorList>
            <person name="Meier V. D."/>
        </authorList>
    </citation>
    <scope>NUCLEOTIDE SEQUENCE</scope>
    <source>
        <strain evidence="2">AVDCRST_MAG31</strain>
    </source>
</reference>
<dbReference type="AlphaFoldDB" id="A0A6J4TFR8"/>
<evidence type="ECO:0000256" key="1">
    <source>
        <dbReference type="SAM" id="MobiDB-lite"/>
    </source>
</evidence>
<gene>
    <name evidence="2" type="ORF">AVDCRST_MAG31-1634</name>
</gene>
<dbReference type="EMBL" id="CADCWA010000120">
    <property type="protein sequence ID" value="CAA9521434.1"/>
    <property type="molecule type" value="Genomic_DNA"/>
</dbReference>
<accession>A0A6J4TFR8</accession>
<feature type="region of interest" description="Disordered" evidence="1">
    <location>
        <begin position="14"/>
        <end position="37"/>
    </location>
</feature>